<dbReference type="PANTHER" id="PTHR14952:SF14">
    <property type="entry name" value="ROPPORIN-1-LIKE PROTEIN"/>
    <property type="match status" value="1"/>
</dbReference>
<evidence type="ECO:0000256" key="4">
    <source>
        <dbReference type="ARBA" id="ARBA00023273"/>
    </source>
</evidence>
<name>A0AAQ4NYM2_GASAC</name>
<dbReference type="Gene3D" id="1.20.890.10">
    <property type="entry name" value="cAMP-dependent protein kinase regulatory subunit, dimerization-anchoring domain"/>
    <property type="match status" value="1"/>
</dbReference>
<sequence>MTSTPQKPEKKTVAMQRGCKRYTGCLSRCSLSPFSKAMPLPDTMFCAQQIDIAQELPDILKNFTKAAVRTQPEDLLLWSAAYFTALSKGERLPVKDRLELNVTHKTDSAMTPGLLKTLHKQLSIRETCSEEELREKWRGLCLPTDQLETLLSLGSFGSDIDWMEFFALGCSSLGETLISSLKVACELLTEDEEGGPARIPFDIFVKLYTYLAHLEGDMPQDHIDNFLGSRPK</sequence>
<evidence type="ECO:0000256" key="2">
    <source>
        <dbReference type="ARBA" id="ARBA00022846"/>
    </source>
</evidence>
<proteinExistence type="inferred from homology"/>
<keyword evidence="2" id="KW-0282">Flagellum</keyword>
<dbReference type="GeneTree" id="ENSGT00390000012731"/>
<dbReference type="SUPFAM" id="SSF47391">
    <property type="entry name" value="Dimerization-anchoring domain of cAMP-dependent PK regulatory subunit"/>
    <property type="match status" value="1"/>
</dbReference>
<keyword evidence="8" id="KW-1185">Reference proteome</keyword>
<dbReference type="InterPro" id="IPR047844">
    <property type="entry name" value="ROP_DD"/>
</dbReference>
<reference evidence="7" key="3">
    <citation type="submission" date="2025-09" db="UniProtKB">
        <authorList>
            <consortium name="Ensembl"/>
        </authorList>
    </citation>
    <scope>IDENTIFICATION</scope>
</reference>
<organism evidence="7 8">
    <name type="scientific">Gasterosteus aculeatus aculeatus</name>
    <name type="common">three-spined stickleback</name>
    <dbReference type="NCBI Taxonomy" id="481459"/>
    <lineage>
        <taxon>Eukaryota</taxon>
        <taxon>Metazoa</taxon>
        <taxon>Chordata</taxon>
        <taxon>Craniata</taxon>
        <taxon>Vertebrata</taxon>
        <taxon>Euteleostomi</taxon>
        <taxon>Actinopterygii</taxon>
        <taxon>Neopterygii</taxon>
        <taxon>Teleostei</taxon>
        <taxon>Neoteleostei</taxon>
        <taxon>Acanthomorphata</taxon>
        <taxon>Eupercaria</taxon>
        <taxon>Perciformes</taxon>
        <taxon>Cottioidei</taxon>
        <taxon>Gasterosteales</taxon>
        <taxon>Gasterosteidae</taxon>
        <taxon>Gasterosteus</taxon>
    </lineage>
</organism>
<evidence type="ECO:0000256" key="1">
    <source>
        <dbReference type="ARBA" id="ARBA00004230"/>
    </source>
</evidence>
<dbReference type="Proteomes" id="UP000007635">
    <property type="component" value="Chromosome XXI"/>
</dbReference>
<evidence type="ECO:0000313" key="8">
    <source>
        <dbReference type="Proteomes" id="UP000007635"/>
    </source>
</evidence>
<keyword evidence="3" id="KW-0969">Cilium</keyword>
<evidence type="ECO:0000256" key="5">
    <source>
        <dbReference type="ARBA" id="ARBA00035651"/>
    </source>
</evidence>
<comment type="subcellular location">
    <subcellularLocation>
        <location evidence="1">Cell projection</location>
        <location evidence="1">Cilium</location>
        <location evidence="1">Flagellum</location>
    </subcellularLocation>
</comment>
<protein>
    <recommendedName>
        <fullName evidence="6">Ropporin-1-like protein</fullName>
    </recommendedName>
</protein>
<comment type="similarity">
    <text evidence="5">Belongs to the ropporin family.</text>
</comment>
<dbReference type="GO" id="GO:0031514">
    <property type="term" value="C:motile cilium"/>
    <property type="evidence" value="ECO:0007669"/>
    <property type="project" value="UniProtKB-SubCell"/>
</dbReference>
<keyword evidence="4" id="KW-0966">Cell projection</keyword>
<dbReference type="AlphaFoldDB" id="A0AAQ4NYM2"/>
<accession>A0AAQ4NYM2</accession>
<reference evidence="7 8" key="1">
    <citation type="journal article" date="2021" name="G3 (Bethesda)">
        <title>Improved contiguity of the threespine stickleback genome using long-read sequencing.</title>
        <authorList>
            <person name="Nath S."/>
            <person name="Shaw D.E."/>
            <person name="White M.A."/>
        </authorList>
    </citation>
    <scope>NUCLEOTIDE SEQUENCE [LARGE SCALE GENOMIC DNA]</scope>
    <source>
        <strain evidence="7 8">Lake Benthic</strain>
    </source>
</reference>
<evidence type="ECO:0000313" key="7">
    <source>
        <dbReference type="Ensembl" id="ENSGACP00000031576.1"/>
    </source>
</evidence>
<dbReference type="Ensembl" id="ENSGACT00000037616.1">
    <property type="protein sequence ID" value="ENSGACP00000031576.1"/>
    <property type="gene ID" value="ENSGACG00000025139.1"/>
</dbReference>
<dbReference type="CDD" id="cd23019">
    <property type="entry name" value="DD_ROP"/>
    <property type="match status" value="1"/>
</dbReference>
<dbReference type="PANTHER" id="PTHR14952">
    <property type="entry name" value="ROPPORIN-1-LIKE PROTEIN"/>
    <property type="match status" value="1"/>
</dbReference>
<evidence type="ECO:0000256" key="3">
    <source>
        <dbReference type="ARBA" id="ARBA00023069"/>
    </source>
</evidence>
<reference evidence="7" key="2">
    <citation type="submission" date="2025-08" db="UniProtKB">
        <authorList>
            <consortium name="Ensembl"/>
        </authorList>
    </citation>
    <scope>IDENTIFICATION</scope>
</reference>
<evidence type="ECO:0000256" key="6">
    <source>
        <dbReference type="ARBA" id="ARBA00040933"/>
    </source>
</evidence>